<dbReference type="InterPro" id="IPR000253">
    <property type="entry name" value="FHA_dom"/>
</dbReference>
<comment type="caution">
    <text evidence="2">The sequence shown here is derived from an EMBL/GenBank/DDBJ whole genome shotgun (WGS) entry which is preliminary data.</text>
</comment>
<organism evidence="2 3">
    <name type="scientific">Ceratopteris richardii</name>
    <name type="common">Triangle waterfern</name>
    <dbReference type="NCBI Taxonomy" id="49495"/>
    <lineage>
        <taxon>Eukaryota</taxon>
        <taxon>Viridiplantae</taxon>
        <taxon>Streptophyta</taxon>
        <taxon>Embryophyta</taxon>
        <taxon>Tracheophyta</taxon>
        <taxon>Polypodiopsida</taxon>
        <taxon>Polypodiidae</taxon>
        <taxon>Polypodiales</taxon>
        <taxon>Pteridineae</taxon>
        <taxon>Pteridaceae</taxon>
        <taxon>Parkerioideae</taxon>
        <taxon>Ceratopteris</taxon>
    </lineage>
</organism>
<dbReference type="Gene3D" id="2.60.200.20">
    <property type="match status" value="1"/>
</dbReference>
<dbReference type="EMBL" id="CM035413">
    <property type="protein sequence ID" value="KAH7431125.1"/>
    <property type="molecule type" value="Genomic_DNA"/>
</dbReference>
<protein>
    <recommendedName>
        <fullName evidence="1">FHA domain-containing protein</fullName>
    </recommendedName>
</protein>
<feature type="domain" description="FHA" evidence="1">
    <location>
        <begin position="105"/>
        <end position="155"/>
    </location>
</feature>
<dbReference type="EMBL" id="CM035413">
    <property type="protein sequence ID" value="KAH7431123.1"/>
    <property type="molecule type" value="Genomic_DNA"/>
</dbReference>
<dbReference type="Proteomes" id="UP000825935">
    <property type="component" value="Chromosome 8"/>
</dbReference>
<dbReference type="EMBL" id="CM035413">
    <property type="protein sequence ID" value="KAH7431124.1"/>
    <property type="molecule type" value="Genomic_DNA"/>
</dbReference>
<keyword evidence="3" id="KW-1185">Reference proteome</keyword>
<gene>
    <name evidence="2" type="ORF">KP509_08G030800</name>
</gene>
<proteinExistence type="predicted"/>
<dbReference type="InterPro" id="IPR050923">
    <property type="entry name" value="Cell_Proc_Reg/RNA_Proc"/>
</dbReference>
<dbReference type="InterPro" id="IPR008984">
    <property type="entry name" value="SMAD_FHA_dom_sf"/>
</dbReference>
<dbReference type="FunFam" id="2.60.200.20:FF:000063">
    <property type="entry name" value="Predicted protein"/>
    <property type="match status" value="1"/>
</dbReference>
<dbReference type="SMART" id="SM00240">
    <property type="entry name" value="FHA"/>
    <property type="match status" value="1"/>
</dbReference>
<dbReference type="OrthoDB" id="687730at2759"/>
<name>A0A8T2UCX7_CERRI</name>
<dbReference type="Pfam" id="PF00498">
    <property type="entry name" value="FHA"/>
    <property type="match status" value="1"/>
</dbReference>
<dbReference type="OMA" id="GGHRQDW"/>
<dbReference type="EMBL" id="CM035413">
    <property type="protein sequence ID" value="KAH7431122.1"/>
    <property type="molecule type" value="Genomic_DNA"/>
</dbReference>
<reference evidence="2" key="1">
    <citation type="submission" date="2021-08" db="EMBL/GenBank/DDBJ databases">
        <title>WGS assembly of Ceratopteris richardii.</title>
        <authorList>
            <person name="Marchant D.B."/>
            <person name="Chen G."/>
            <person name="Jenkins J."/>
            <person name="Shu S."/>
            <person name="Leebens-Mack J."/>
            <person name="Grimwood J."/>
            <person name="Schmutz J."/>
            <person name="Soltis P."/>
            <person name="Soltis D."/>
            <person name="Chen Z.-H."/>
        </authorList>
    </citation>
    <scope>NUCLEOTIDE SEQUENCE</scope>
    <source>
        <strain evidence="2">Whitten #5841</strain>
        <tissue evidence="2">Leaf</tissue>
    </source>
</reference>
<evidence type="ECO:0000313" key="3">
    <source>
        <dbReference type="Proteomes" id="UP000825935"/>
    </source>
</evidence>
<dbReference type="SUPFAM" id="SSF49879">
    <property type="entry name" value="SMAD/FHA domain"/>
    <property type="match status" value="1"/>
</dbReference>
<sequence length="189" mass="20110">MQALSTSSACVGALVRPSHRFKGIDNGLSSSPCSITTFTGLNLQRRRNHGAIPCRSASSLRIFAADTSSVKTVKWLLQPIGDGDCSHLDEAVPLPGAIELVLDSATVGRVAERADIVIPIATVSGLHARLEKKGETLFVTDLDSTNGTYINDRQLRPGAVTPVPPGSRVTFGDDHLAAFKFSKEEEPAM</sequence>
<dbReference type="AlphaFoldDB" id="A0A8T2UCX7"/>
<evidence type="ECO:0000313" key="2">
    <source>
        <dbReference type="EMBL" id="KAH7431124.1"/>
    </source>
</evidence>
<dbReference type="CDD" id="cd00060">
    <property type="entry name" value="FHA"/>
    <property type="match status" value="1"/>
</dbReference>
<accession>A0A8T2UCX7</accession>
<evidence type="ECO:0000259" key="1">
    <source>
        <dbReference type="PROSITE" id="PS50006"/>
    </source>
</evidence>
<dbReference type="PANTHER" id="PTHR23308">
    <property type="entry name" value="NUCLEAR INHIBITOR OF PROTEIN PHOSPHATASE-1"/>
    <property type="match status" value="1"/>
</dbReference>
<dbReference type="PROSITE" id="PS50006">
    <property type="entry name" value="FHA_DOMAIN"/>
    <property type="match status" value="1"/>
</dbReference>